<dbReference type="RefSeq" id="WP_101678029.1">
    <property type="nucleotide sequence ID" value="NZ_CP136958.1"/>
</dbReference>
<dbReference type="InterPro" id="IPR029063">
    <property type="entry name" value="SAM-dependent_MTases_sf"/>
</dbReference>
<evidence type="ECO:0000259" key="2">
    <source>
        <dbReference type="Pfam" id="PF18096"/>
    </source>
</evidence>
<proteinExistence type="predicted"/>
<keyword evidence="3" id="KW-0489">Methyltransferase</keyword>
<dbReference type="AlphaFoldDB" id="A0AAF0YSG1"/>
<feature type="region of interest" description="Disordered" evidence="1">
    <location>
        <begin position="110"/>
        <end position="149"/>
    </location>
</feature>
<reference evidence="3" key="2">
    <citation type="submission" date="2023-10" db="EMBL/GenBank/DDBJ databases">
        <authorList>
            <person name="Choi B."/>
        </authorList>
    </citation>
    <scope>NUCLEOTIDE SEQUENCE</scope>
    <source>
        <strain evidence="3">UMB0763</strain>
    </source>
</reference>
<dbReference type="GO" id="GO:0008168">
    <property type="term" value="F:methyltransferase activity"/>
    <property type="evidence" value="ECO:0007669"/>
    <property type="project" value="UniProtKB-KW"/>
</dbReference>
<feature type="domain" description="THUMP-like" evidence="2">
    <location>
        <begin position="344"/>
        <end position="412"/>
    </location>
</feature>
<organism evidence="3 4">
    <name type="scientific">Corynebacterium pyruviciproducens</name>
    <dbReference type="NCBI Taxonomy" id="598660"/>
    <lineage>
        <taxon>Bacteria</taxon>
        <taxon>Bacillati</taxon>
        <taxon>Actinomycetota</taxon>
        <taxon>Actinomycetes</taxon>
        <taxon>Mycobacteriales</taxon>
        <taxon>Corynebacteriaceae</taxon>
        <taxon>Corynebacterium</taxon>
    </lineage>
</organism>
<dbReference type="InterPro" id="IPR041497">
    <property type="entry name" value="Thump-like"/>
</dbReference>
<dbReference type="GO" id="GO:0032259">
    <property type="term" value="P:methylation"/>
    <property type="evidence" value="ECO:0007669"/>
    <property type="project" value="UniProtKB-KW"/>
</dbReference>
<dbReference type="KEGG" id="cpyr:CYJ47_07485"/>
<accession>A0AAF0YSG1</accession>
<evidence type="ECO:0000256" key="1">
    <source>
        <dbReference type="SAM" id="MobiDB-lite"/>
    </source>
</evidence>
<name>A0AAF0YSG1_9CORY</name>
<dbReference type="EMBL" id="CP136958">
    <property type="protein sequence ID" value="WOT01134.1"/>
    <property type="molecule type" value="Genomic_DNA"/>
</dbReference>
<gene>
    <name evidence="3" type="ORF">CYJ47_07485</name>
</gene>
<keyword evidence="3" id="KW-0808">Transferase</keyword>
<dbReference type="Pfam" id="PF18096">
    <property type="entry name" value="Thump_like"/>
    <property type="match status" value="1"/>
</dbReference>
<evidence type="ECO:0000313" key="3">
    <source>
        <dbReference type="EMBL" id="WOT01134.1"/>
    </source>
</evidence>
<protein>
    <submittedName>
        <fullName evidence="3">SAM-dependent methyltransferase</fullName>
    </submittedName>
</protein>
<dbReference type="Gene3D" id="3.40.50.150">
    <property type="entry name" value="Vaccinia Virus protein VP39"/>
    <property type="match status" value="1"/>
</dbReference>
<dbReference type="Proteomes" id="UP000234560">
    <property type="component" value="Chromosome"/>
</dbReference>
<sequence>MAFSPEEVVFCATHADEIADVAHRVGLTPTTAIADAEYLKKRFGEFGRCVSELLRARVVGARKGLPAHWIYPLEAAEQATPPAVTAERQRRIREFFPTQLVHDLTTSIGTEIADGDPQRTKSAGGPTAAKETNGDGRNTEGLHPTPFSGTPVIGSDLDLARVMCARYNTGRPVFVADALVHTSLAPVYIADPARRAGGRRIPRPEELLPPLPDLIAAHRGQELAVKCAPGIDYSGWEGLVSVTSVDGGVKEVCLFTPGLSGGARREAVIIRGQRVVDRITCSADPADVAPNDLVREPGRFIIDPDGAIVRAGLVSQFAVREGLWMLDHRIAHLTGDSIPAGYSGFEVLDEVPLKKLKKALAPYHPGALEILVRGVDLNPDLLRKKLKPTGDRPMGIVVTRIGKTASAFICGPRQRA</sequence>
<reference evidence="3" key="1">
    <citation type="submission" date="2017-12" db="EMBL/GenBank/DDBJ databases">
        <authorList>
            <person name="Thomas-White K."/>
            <person name="Wolfe A.J."/>
        </authorList>
    </citation>
    <scope>NUCLEOTIDE SEQUENCE</scope>
    <source>
        <strain evidence="3">UMB0763</strain>
    </source>
</reference>
<evidence type="ECO:0000313" key="4">
    <source>
        <dbReference type="Proteomes" id="UP000234560"/>
    </source>
</evidence>